<comment type="caution">
    <text evidence="10">The sequence shown here is derived from an EMBL/GenBank/DDBJ whole genome shotgun (WGS) entry which is preliminary data.</text>
</comment>
<evidence type="ECO:0000256" key="4">
    <source>
        <dbReference type="ARBA" id="ARBA00022448"/>
    </source>
</evidence>
<comment type="subcellular location">
    <subcellularLocation>
        <location evidence="1">Golgi apparatus membrane</location>
        <topology evidence="1">Peripheral membrane protein</topology>
    </subcellularLocation>
</comment>
<evidence type="ECO:0000256" key="7">
    <source>
        <dbReference type="ARBA" id="ARBA00023136"/>
    </source>
</evidence>
<dbReference type="GO" id="GO:0006891">
    <property type="term" value="P:intra-Golgi vesicle-mediated transport"/>
    <property type="evidence" value="ECO:0007669"/>
    <property type="project" value="TreeGrafter"/>
</dbReference>
<reference evidence="10 11" key="1">
    <citation type="submission" date="2024-01" db="EMBL/GenBank/DDBJ databases">
        <title>The genome of the rayed Mediterranean limpet Patella caerulea (Linnaeus, 1758).</title>
        <authorList>
            <person name="Anh-Thu Weber A."/>
            <person name="Halstead-Nussloch G."/>
        </authorList>
    </citation>
    <scope>NUCLEOTIDE SEQUENCE [LARGE SCALE GENOMIC DNA]</scope>
    <source>
        <strain evidence="10">AATW-2023a</strain>
        <tissue evidence="10">Whole specimen</tissue>
    </source>
</reference>
<feature type="region of interest" description="Disordered" evidence="9">
    <location>
        <begin position="622"/>
        <end position="651"/>
    </location>
</feature>
<evidence type="ECO:0000256" key="9">
    <source>
        <dbReference type="SAM" id="MobiDB-lite"/>
    </source>
</evidence>
<dbReference type="GO" id="GO:0017119">
    <property type="term" value="C:Golgi transport complex"/>
    <property type="evidence" value="ECO:0007669"/>
    <property type="project" value="InterPro"/>
</dbReference>
<evidence type="ECO:0000256" key="8">
    <source>
        <dbReference type="ARBA" id="ARBA00031347"/>
    </source>
</evidence>
<organism evidence="10 11">
    <name type="scientific">Patella caerulea</name>
    <name type="common">Rayed Mediterranean limpet</name>
    <dbReference type="NCBI Taxonomy" id="87958"/>
    <lineage>
        <taxon>Eukaryota</taxon>
        <taxon>Metazoa</taxon>
        <taxon>Spiralia</taxon>
        <taxon>Lophotrochozoa</taxon>
        <taxon>Mollusca</taxon>
        <taxon>Gastropoda</taxon>
        <taxon>Patellogastropoda</taxon>
        <taxon>Patelloidea</taxon>
        <taxon>Patellidae</taxon>
        <taxon>Patella</taxon>
    </lineage>
</organism>
<keyword evidence="5" id="KW-0653">Protein transport</keyword>
<comment type="similarity">
    <text evidence="2">Belongs to the COG8 family.</text>
</comment>
<protein>
    <recommendedName>
        <fullName evidence="3">Conserved oligomeric Golgi complex subunit 8</fullName>
    </recommendedName>
    <alternativeName>
        <fullName evidence="8">Component of oligomeric Golgi complex 8</fullName>
    </alternativeName>
</protein>
<feature type="region of interest" description="Disordered" evidence="9">
    <location>
        <begin position="571"/>
        <end position="609"/>
    </location>
</feature>
<dbReference type="InterPro" id="IPR016159">
    <property type="entry name" value="Cullin_repeat-like_dom_sf"/>
</dbReference>
<evidence type="ECO:0000313" key="11">
    <source>
        <dbReference type="Proteomes" id="UP001347796"/>
    </source>
</evidence>
<dbReference type="PANTHER" id="PTHR21311">
    <property type="entry name" value="CONSERVED OLIGOMERIC GOLGI COMPLEX COMPONENT 8"/>
    <property type="match status" value="1"/>
</dbReference>
<dbReference type="Pfam" id="PF04124">
    <property type="entry name" value="Dor1"/>
    <property type="match status" value="1"/>
</dbReference>
<keyword evidence="4" id="KW-0813">Transport</keyword>
<evidence type="ECO:0000256" key="6">
    <source>
        <dbReference type="ARBA" id="ARBA00023034"/>
    </source>
</evidence>
<proteinExistence type="inferred from homology"/>
<dbReference type="SUPFAM" id="SSF74788">
    <property type="entry name" value="Cullin repeat-like"/>
    <property type="match status" value="1"/>
</dbReference>
<keyword evidence="11" id="KW-1185">Reference proteome</keyword>
<dbReference type="InterPro" id="IPR007255">
    <property type="entry name" value="COG8"/>
</dbReference>
<keyword evidence="6" id="KW-0333">Golgi apparatus</keyword>
<feature type="compositionally biased region" description="Polar residues" evidence="9">
    <location>
        <begin position="587"/>
        <end position="609"/>
    </location>
</feature>
<evidence type="ECO:0000256" key="5">
    <source>
        <dbReference type="ARBA" id="ARBA00022927"/>
    </source>
</evidence>
<name>A0AAN8PPF0_PATCE</name>
<gene>
    <name evidence="10" type="ORF">SNE40_016966</name>
</gene>
<evidence type="ECO:0000313" key="10">
    <source>
        <dbReference type="EMBL" id="KAK6173535.1"/>
    </source>
</evidence>
<accession>A0AAN8PPF0</accession>
<sequence length="733" mass="82342">MSTIDVEDENILTSIFKDAFSENWQENPDFVKYLVELSSFGVDTLSREPDRLAEERAQILEETRNLAFHNYTTFIQTADCSKEIFEDFQIIEGHLDSLLTKLPNFSQECDKVIKKTQEISSSRRMNTLTLQRHTQLLEILEMPQLMDTCVRNGYYEEALELTAHVKRLEKKHANIPVIMNIVNEVRNSTQLMLNQLIQQLRTNIQLPACLRVIGYLRRMDVFTEAELRIKFLQARDSWLQNILEAIPKDDPYNHITKTIEASRVHLFDVITQYRAIFSDDDPLLTTSKDTTVNETALFHGWVVQKVSQFLSTLEMDLQRGIGGRLDSLLGQCMYFGLSFSRVGADFRGLLAPIFQNAALSYFQAALQDANKKFEENMQSYNLLGISSTGSNIAYGTQTGQLYPPTVLLDFYPLAAYCNHILIAFNELRLCAPINLACNVAESLQRSLLQINRVVLAFNRAEETTFNIEEKEQFGQFCATYVVDLLPYINKCLQALFPTSQLSQVLGLPISDLMKEGKICQVEITPIVKQVQHLMPVKQEIKQPTPQLSPETNKVPIQTETNTSLTTMVAGSTSSDMLTEPGKVEPEVQSNELSSQSRNLNPDVSQSDTQKLIVDESKIVTSAESVETDQSHQSDLFTSDVPTTTGSDSNVSLPVVKETSTSLSSTVSTPLNIDLNLASNLASNVLHDLPSTVSVPLDIDLNLASNLASNVVQDRPTISKDIKQNVEETVKKQD</sequence>
<dbReference type="AlphaFoldDB" id="A0AAN8PPF0"/>
<keyword evidence="7" id="KW-0472">Membrane</keyword>
<evidence type="ECO:0000256" key="1">
    <source>
        <dbReference type="ARBA" id="ARBA00004395"/>
    </source>
</evidence>
<evidence type="ECO:0000256" key="2">
    <source>
        <dbReference type="ARBA" id="ARBA00006419"/>
    </source>
</evidence>
<dbReference type="PANTHER" id="PTHR21311:SF0">
    <property type="entry name" value="CONSERVED OLIGOMERIC GOLGI COMPLEX SUBUNIT 8"/>
    <property type="match status" value="1"/>
</dbReference>
<dbReference type="EMBL" id="JAZGQO010000011">
    <property type="protein sequence ID" value="KAK6173535.1"/>
    <property type="molecule type" value="Genomic_DNA"/>
</dbReference>
<feature type="compositionally biased region" description="Polar residues" evidence="9">
    <location>
        <begin position="630"/>
        <end position="651"/>
    </location>
</feature>
<dbReference type="Proteomes" id="UP001347796">
    <property type="component" value="Unassembled WGS sequence"/>
</dbReference>
<dbReference type="GO" id="GO:0000139">
    <property type="term" value="C:Golgi membrane"/>
    <property type="evidence" value="ECO:0007669"/>
    <property type="project" value="UniProtKB-SubCell"/>
</dbReference>
<evidence type="ECO:0000256" key="3">
    <source>
        <dbReference type="ARBA" id="ARBA00020983"/>
    </source>
</evidence>
<dbReference type="GO" id="GO:0015031">
    <property type="term" value="P:protein transport"/>
    <property type="evidence" value="ECO:0007669"/>
    <property type="project" value="UniProtKB-KW"/>
</dbReference>